<feature type="transmembrane region" description="Helical" evidence="1">
    <location>
        <begin position="6"/>
        <end position="30"/>
    </location>
</feature>
<organism evidence="2 3">
    <name type="scientific">Riccia fluitans</name>
    <dbReference type="NCBI Taxonomy" id="41844"/>
    <lineage>
        <taxon>Eukaryota</taxon>
        <taxon>Viridiplantae</taxon>
        <taxon>Streptophyta</taxon>
        <taxon>Embryophyta</taxon>
        <taxon>Marchantiophyta</taxon>
        <taxon>Marchantiopsida</taxon>
        <taxon>Marchantiidae</taxon>
        <taxon>Marchantiales</taxon>
        <taxon>Ricciaceae</taxon>
        <taxon>Riccia</taxon>
    </lineage>
</organism>
<reference evidence="2 3" key="1">
    <citation type="submission" date="2024-09" db="EMBL/GenBank/DDBJ databases">
        <title>Chromosome-scale assembly of Riccia fluitans.</title>
        <authorList>
            <person name="Paukszto L."/>
            <person name="Sawicki J."/>
            <person name="Karawczyk K."/>
            <person name="Piernik-Szablinska J."/>
            <person name="Szczecinska M."/>
            <person name="Mazdziarz M."/>
        </authorList>
    </citation>
    <scope>NUCLEOTIDE SEQUENCE [LARGE SCALE GENOMIC DNA]</scope>
    <source>
        <strain evidence="2">Rf_01</strain>
        <tissue evidence="2">Aerial parts of the thallus</tissue>
    </source>
</reference>
<comment type="caution">
    <text evidence="2">The sequence shown here is derived from an EMBL/GenBank/DDBJ whole genome shotgun (WGS) entry which is preliminary data.</text>
</comment>
<dbReference type="AlphaFoldDB" id="A0ABD1ZAM3"/>
<keyword evidence="1" id="KW-0812">Transmembrane</keyword>
<evidence type="ECO:0000256" key="1">
    <source>
        <dbReference type="SAM" id="Phobius"/>
    </source>
</evidence>
<dbReference type="Proteomes" id="UP001605036">
    <property type="component" value="Unassembled WGS sequence"/>
</dbReference>
<evidence type="ECO:0000313" key="3">
    <source>
        <dbReference type="Proteomes" id="UP001605036"/>
    </source>
</evidence>
<keyword evidence="1" id="KW-1133">Transmembrane helix</keyword>
<keyword evidence="3" id="KW-1185">Reference proteome</keyword>
<accession>A0ABD1ZAM3</accession>
<protein>
    <submittedName>
        <fullName evidence="2">Uncharacterized protein</fullName>
    </submittedName>
</protein>
<keyword evidence="1" id="KW-0472">Membrane</keyword>
<name>A0ABD1ZAM3_9MARC</name>
<proteinExistence type="predicted"/>
<gene>
    <name evidence="2" type="ORF">R1flu_012112</name>
</gene>
<evidence type="ECO:0000313" key="2">
    <source>
        <dbReference type="EMBL" id="KAL2644525.1"/>
    </source>
</evidence>
<sequence length="191" mass="21193">MWASTGHSVALVASAVIVFFMLVKILLDYIKTGSIWPRKFPRSRSLGKRFEEADSDSSGGEPPAARGLDLVRKEKSTLPSYAISKDAFPVDHESTIPSERVTESLRNDTHLQVDRGASDIELTGQCPSHNFSRSDNVHLTFDMPARVEEADQSKVCSALACLFHWQAVHRHSKSPQVSHGDKLEDSLMSMK</sequence>
<dbReference type="EMBL" id="JBHFFA010000002">
    <property type="protein sequence ID" value="KAL2644525.1"/>
    <property type="molecule type" value="Genomic_DNA"/>
</dbReference>